<sequence>LLGPSISIIIRIELRSHVFIIIFFTIIPFIIGGFGNFLFPILGSPHIAYPRMKNIRFYILILSGFSLIFHIIINERGKKETFGTLRIIKPLLLLDY</sequence>
<evidence type="ECO:0000313" key="9">
    <source>
        <dbReference type="EMBL" id="KYM82203.1"/>
    </source>
</evidence>
<dbReference type="Gene3D" id="1.20.210.10">
    <property type="entry name" value="Cytochrome c oxidase-like, subunit I domain"/>
    <property type="match status" value="1"/>
</dbReference>
<evidence type="ECO:0000256" key="4">
    <source>
        <dbReference type="ARBA" id="ARBA00022792"/>
    </source>
</evidence>
<protein>
    <recommendedName>
        <fullName evidence="7">Cytochrome c oxidase subunit 1</fullName>
        <ecNumber evidence="7">7.1.1.9</ecNumber>
    </recommendedName>
</protein>
<keyword evidence="5 7" id="KW-0249">Electron transport</keyword>
<dbReference type="InterPro" id="IPR036927">
    <property type="entry name" value="Cyt_c_oxase-like_su1_sf"/>
</dbReference>
<keyword evidence="6 7" id="KW-0496">Mitochondrion</keyword>
<feature type="transmembrane region" description="Helical" evidence="8">
    <location>
        <begin position="55"/>
        <end position="73"/>
    </location>
</feature>
<comment type="function">
    <text evidence="7">Component of the cytochrome c oxidase, the last enzyme in the mitochondrial electron transport chain which drives oxidative phosphorylation. The respiratory chain contains 3 multisubunit complexes succinate dehydrogenase (complex II, CII), ubiquinol-cytochrome c oxidoreductase (cytochrome b-c1 complex, complex III, CIII) and cytochrome c oxidase (complex IV, CIV), that cooperate to transfer electrons derived from NADH and succinate to molecular oxygen, creating an electrochemical gradient over the inner membrane that drives transmembrane transport and the ATP synthase. Cytochrome c oxidase is the component of the respiratory chain that catalyzes the reduction of oxygen to water. Electrons originating from reduced cytochrome c in the intermembrane space (IMS) are transferred via the dinuclear copper A center (CU(A)) of subunit 2 and heme A of subunit 1 to the active site in subunit 1, a binuclear center (BNC) formed by heme A3 and copper B (CU(B)). The BNC reduces molecular oxygen to 2 water molecules using 4 electrons from cytochrome c in the IMS and 4 protons from the mitochondrial matrix.</text>
</comment>
<evidence type="ECO:0000256" key="7">
    <source>
        <dbReference type="RuleBase" id="RU000369"/>
    </source>
</evidence>
<dbReference type="GO" id="GO:0020037">
    <property type="term" value="F:heme binding"/>
    <property type="evidence" value="ECO:0007669"/>
    <property type="project" value="InterPro"/>
</dbReference>
<dbReference type="InterPro" id="IPR000883">
    <property type="entry name" value="Cyt_C_Oxase_1"/>
</dbReference>
<evidence type="ECO:0000256" key="8">
    <source>
        <dbReference type="SAM" id="Phobius"/>
    </source>
</evidence>
<dbReference type="AlphaFoldDB" id="A0A151I331"/>
<keyword evidence="7 8" id="KW-0812">Transmembrane</keyword>
<dbReference type="UniPathway" id="UPA00705"/>
<dbReference type="PRINTS" id="PR01165">
    <property type="entry name" value="CYCOXIDASEI"/>
</dbReference>
<keyword evidence="7" id="KW-0186">Copper</keyword>
<keyword evidence="7 8" id="KW-0472">Membrane</keyword>
<reference evidence="9 10" key="1">
    <citation type="submission" date="2015-09" db="EMBL/GenBank/DDBJ databases">
        <title>Atta colombica WGS genome.</title>
        <authorList>
            <person name="Nygaard S."/>
            <person name="Hu H."/>
            <person name="Boomsma J."/>
            <person name="Zhang G."/>
        </authorList>
    </citation>
    <scope>NUCLEOTIDE SEQUENCE [LARGE SCALE GENOMIC DNA]</scope>
    <source>
        <strain evidence="9">Treedump-2</strain>
        <tissue evidence="9">Whole body</tissue>
    </source>
</reference>
<evidence type="ECO:0000256" key="3">
    <source>
        <dbReference type="ARBA" id="ARBA00022723"/>
    </source>
</evidence>
<dbReference type="GO" id="GO:0005743">
    <property type="term" value="C:mitochondrial inner membrane"/>
    <property type="evidence" value="ECO:0007669"/>
    <property type="project" value="UniProtKB-SubCell"/>
</dbReference>
<accession>A0A151I331</accession>
<comment type="pathway">
    <text evidence="7">Energy metabolism; oxidative phosphorylation.</text>
</comment>
<keyword evidence="8" id="KW-1133">Transmembrane helix</keyword>
<dbReference type="GO" id="GO:0006123">
    <property type="term" value="P:mitochondrial electron transport, cytochrome c to oxygen"/>
    <property type="evidence" value="ECO:0007669"/>
    <property type="project" value="TreeGrafter"/>
</dbReference>
<dbReference type="EMBL" id="KQ976517">
    <property type="protein sequence ID" value="KYM82203.1"/>
    <property type="molecule type" value="Genomic_DNA"/>
</dbReference>
<evidence type="ECO:0000256" key="1">
    <source>
        <dbReference type="ARBA" id="ARBA00004448"/>
    </source>
</evidence>
<keyword evidence="7" id="KW-0408">Iron</keyword>
<keyword evidence="10" id="KW-1185">Reference proteome</keyword>
<organism evidence="9 10">
    <name type="scientific">Atta colombica</name>
    <dbReference type="NCBI Taxonomy" id="520822"/>
    <lineage>
        <taxon>Eukaryota</taxon>
        <taxon>Metazoa</taxon>
        <taxon>Ecdysozoa</taxon>
        <taxon>Arthropoda</taxon>
        <taxon>Hexapoda</taxon>
        <taxon>Insecta</taxon>
        <taxon>Pterygota</taxon>
        <taxon>Neoptera</taxon>
        <taxon>Endopterygota</taxon>
        <taxon>Hymenoptera</taxon>
        <taxon>Apocrita</taxon>
        <taxon>Aculeata</taxon>
        <taxon>Formicoidea</taxon>
        <taxon>Formicidae</taxon>
        <taxon>Myrmicinae</taxon>
        <taxon>Atta</taxon>
    </lineage>
</organism>
<dbReference type="GO" id="GO:0046872">
    <property type="term" value="F:metal ion binding"/>
    <property type="evidence" value="ECO:0007669"/>
    <property type="project" value="UniProtKB-KW"/>
</dbReference>
<feature type="transmembrane region" description="Helical" evidence="8">
    <location>
        <begin position="18"/>
        <end position="43"/>
    </location>
</feature>
<feature type="non-terminal residue" evidence="9">
    <location>
        <position position="1"/>
    </location>
</feature>
<keyword evidence="3 7" id="KW-0479">Metal-binding</keyword>
<dbReference type="GO" id="GO:0015990">
    <property type="term" value="P:electron transport coupled proton transport"/>
    <property type="evidence" value="ECO:0007669"/>
    <property type="project" value="TreeGrafter"/>
</dbReference>
<dbReference type="SUPFAM" id="SSF81442">
    <property type="entry name" value="Cytochrome c oxidase subunit I-like"/>
    <property type="match status" value="1"/>
</dbReference>
<dbReference type="PANTHER" id="PTHR10422">
    <property type="entry name" value="CYTOCHROME C OXIDASE SUBUNIT 1"/>
    <property type="match status" value="1"/>
</dbReference>
<evidence type="ECO:0000256" key="6">
    <source>
        <dbReference type="ARBA" id="ARBA00023128"/>
    </source>
</evidence>
<evidence type="ECO:0000256" key="2">
    <source>
        <dbReference type="ARBA" id="ARBA00022660"/>
    </source>
</evidence>
<comment type="subcellular location">
    <subcellularLocation>
        <location evidence="1 7">Mitochondrion inner membrane</location>
        <topology evidence="1 7">Multi-pass membrane protein</topology>
    </subcellularLocation>
</comment>
<dbReference type="Proteomes" id="UP000078540">
    <property type="component" value="Unassembled WGS sequence"/>
</dbReference>
<dbReference type="GO" id="GO:0004129">
    <property type="term" value="F:cytochrome-c oxidase activity"/>
    <property type="evidence" value="ECO:0007669"/>
    <property type="project" value="UniProtKB-EC"/>
</dbReference>
<name>A0A151I331_9HYME</name>
<keyword evidence="7" id="KW-0813">Transport</keyword>
<dbReference type="STRING" id="520822.A0A151I331"/>
<evidence type="ECO:0000256" key="5">
    <source>
        <dbReference type="ARBA" id="ARBA00022982"/>
    </source>
</evidence>
<gene>
    <name evidence="9" type="ORF">ALC53_07335</name>
</gene>
<comment type="similarity">
    <text evidence="7">Belongs to the heme-copper respiratory oxidase family.</text>
</comment>
<keyword evidence="4 7" id="KW-0999">Mitochondrion inner membrane</keyword>
<keyword evidence="2 7" id="KW-0679">Respiratory chain</keyword>
<proteinExistence type="inferred from homology"/>
<evidence type="ECO:0000313" key="10">
    <source>
        <dbReference type="Proteomes" id="UP000078540"/>
    </source>
</evidence>
<keyword evidence="7" id="KW-0349">Heme</keyword>
<dbReference type="EC" id="7.1.1.9" evidence="7"/>
<dbReference type="PANTHER" id="PTHR10422:SF18">
    <property type="entry name" value="CYTOCHROME C OXIDASE SUBUNIT 1"/>
    <property type="match status" value="1"/>
</dbReference>
<comment type="catalytic activity">
    <reaction evidence="7">
        <text>4 Fe(II)-[cytochrome c] + O2 + 8 H(+)(in) = 4 Fe(III)-[cytochrome c] + 2 H2O + 4 H(+)(out)</text>
        <dbReference type="Rhea" id="RHEA:11436"/>
        <dbReference type="Rhea" id="RHEA-COMP:10350"/>
        <dbReference type="Rhea" id="RHEA-COMP:14399"/>
        <dbReference type="ChEBI" id="CHEBI:15377"/>
        <dbReference type="ChEBI" id="CHEBI:15378"/>
        <dbReference type="ChEBI" id="CHEBI:15379"/>
        <dbReference type="ChEBI" id="CHEBI:29033"/>
        <dbReference type="ChEBI" id="CHEBI:29034"/>
        <dbReference type="EC" id="7.1.1.9"/>
    </reaction>
</comment>